<protein>
    <submittedName>
        <fullName evidence="2">LuxR C-terminal-related transcriptional regulator</fullName>
    </submittedName>
</protein>
<dbReference type="Proteomes" id="UP001151478">
    <property type="component" value="Unassembled WGS sequence"/>
</dbReference>
<gene>
    <name evidence="2" type="ORF">N5A56_000270</name>
    <name evidence="3" type="ORF">N5A56_004620</name>
</gene>
<dbReference type="SUPFAM" id="SSF46894">
    <property type="entry name" value="C-terminal effector domain of the bipartite response regulators"/>
    <property type="match status" value="1"/>
</dbReference>
<dbReference type="Pfam" id="PF00196">
    <property type="entry name" value="GerE"/>
    <property type="match status" value="1"/>
</dbReference>
<name>A0ABT5S6J8_9FLAO</name>
<organism evidence="2 4">
    <name type="scientific">Polaribacter ponticola</name>
    <dbReference type="NCBI Taxonomy" id="2978475"/>
    <lineage>
        <taxon>Bacteria</taxon>
        <taxon>Pseudomonadati</taxon>
        <taxon>Bacteroidota</taxon>
        <taxon>Flavobacteriia</taxon>
        <taxon>Flavobacteriales</taxon>
        <taxon>Flavobacteriaceae</taxon>
    </lineage>
</organism>
<dbReference type="InterPro" id="IPR036388">
    <property type="entry name" value="WH-like_DNA-bd_sf"/>
</dbReference>
<evidence type="ECO:0000259" key="1">
    <source>
        <dbReference type="SMART" id="SM00421"/>
    </source>
</evidence>
<feature type="domain" description="HTH luxR-type" evidence="1">
    <location>
        <begin position="133"/>
        <end position="190"/>
    </location>
</feature>
<dbReference type="RefSeq" id="WP_265726170.1">
    <property type="nucleotide sequence ID" value="NZ_JAOSLC020000001.1"/>
</dbReference>
<evidence type="ECO:0000313" key="3">
    <source>
        <dbReference type="EMBL" id="MDD7913740.1"/>
    </source>
</evidence>
<evidence type="ECO:0000313" key="4">
    <source>
        <dbReference type="Proteomes" id="UP001151478"/>
    </source>
</evidence>
<proteinExistence type="predicted"/>
<dbReference type="Gene3D" id="1.10.10.10">
    <property type="entry name" value="Winged helix-like DNA-binding domain superfamily/Winged helix DNA-binding domain"/>
    <property type="match status" value="1"/>
</dbReference>
<evidence type="ECO:0000313" key="2">
    <source>
        <dbReference type="EMBL" id="MDD7912962.1"/>
    </source>
</evidence>
<keyword evidence="4" id="KW-1185">Reference proteome</keyword>
<comment type="caution">
    <text evidence="2">The sequence shown here is derived from an EMBL/GenBank/DDBJ whole genome shotgun (WGS) entry which is preliminary data.</text>
</comment>
<dbReference type="EMBL" id="JAOSLC020000002">
    <property type="protein sequence ID" value="MDD7913740.1"/>
    <property type="molecule type" value="Genomic_DNA"/>
</dbReference>
<accession>A0ABT5S6J8</accession>
<sequence length="196" mass="22678">MINAANLQKPFRTHKRVAGTMPFDSNIEFIGIPSTQEVIWFQYGNQHSFNTVPKIVLKQLQTKFFSDSPAVRDLAKIDATLERKIEIYTYFCFGDADFTPDVIDGILQPSENFRHSVDCISLKWKTKDITIGKTVLNSRDIKITDLIWNGYPDKYIANVLNITMSTYDYHRRNLYRKAGVTNKADFINKVTEERIN</sequence>
<reference evidence="2" key="1">
    <citation type="submission" date="2022-09" db="EMBL/GenBank/DDBJ databases">
        <authorList>
            <person name="Kristyanto S."/>
            <person name="Jung J."/>
            <person name="Jeon C.O."/>
        </authorList>
    </citation>
    <scope>NUCLEOTIDE SEQUENCE</scope>
    <source>
        <strain evidence="2">MSW5</strain>
    </source>
</reference>
<dbReference type="InterPro" id="IPR016032">
    <property type="entry name" value="Sig_transdc_resp-reg_C-effctor"/>
</dbReference>
<reference evidence="2" key="2">
    <citation type="submission" date="2023-02" db="EMBL/GenBank/DDBJ databases">
        <title>Polaribacter ponticola sp. nov., isolated from seawater.</title>
        <authorList>
            <person name="Baek J.H."/>
            <person name="Kim J.M."/>
            <person name="Choi D.G."/>
            <person name="Jeon C.O."/>
        </authorList>
    </citation>
    <scope>NUCLEOTIDE SEQUENCE</scope>
    <source>
        <strain evidence="2">MSW5</strain>
    </source>
</reference>
<dbReference type="EMBL" id="JAOSLC020000001">
    <property type="protein sequence ID" value="MDD7912962.1"/>
    <property type="molecule type" value="Genomic_DNA"/>
</dbReference>
<dbReference type="InterPro" id="IPR000792">
    <property type="entry name" value="Tscrpt_reg_LuxR_C"/>
</dbReference>
<dbReference type="SMART" id="SM00421">
    <property type="entry name" value="HTH_LUXR"/>
    <property type="match status" value="1"/>
</dbReference>